<accession>A0A0N9MND4</accession>
<dbReference type="Gene3D" id="2.30.110.10">
    <property type="entry name" value="Electron Transport, Fmn-binding Protein, Chain A"/>
    <property type="match status" value="1"/>
</dbReference>
<dbReference type="EMBL" id="CP011853">
    <property type="protein sequence ID" value="ALG84277.1"/>
    <property type="molecule type" value="Genomic_DNA"/>
</dbReference>
<protein>
    <recommendedName>
        <fullName evidence="3">Nitroreductase</fullName>
    </recommendedName>
</protein>
<dbReference type="PATRIC" id="fig|1136941.3.peg.1408"/>
<sequence>MKVPRIVAHANKYVTNPIQGLWAGRIAPWAVVKHVGRKSNRPYETPVLAYVDGGRISIALNYGADADWVKNVLAAGEFTLVRGGTPLQIAGARVLPADSPDVVKPARIPAMLAESVLYGRIVETA</sequence>
<dbReference type="GO" id="GO:0016491">
    <property type="term" value="F:oxidoreductase activity"/>
    <property type="evidence" value="ECO:0007669"/>
    <property type="project" value="InterPro"/>
</dbReference>
<organism evidence="1 2">
    <name type="scientific">Gordonia phthalatica</name>
    <dbReference type="NCBI Taxonomy" id="1136941"/>
    <lineage>
        <taxon>Bacteria</taxon>
        <taxon>Bacillati</taxon>
        <taxon>Actinomycetota</taxon>
        <taxon>Actinomycetes</taxon>
        <taxon>Mycobacteriales</taxon>
        <taxon>Gordoniaceae</taxon>
        <taxon>Gordonia</taxon>
    </lineage>
</organism>
<proteinExistence type="predicted"/>
<dbReference type="STRING" id="1136941.ACH46_06865"/>
<evidence type="ECO:0000313" key="1">
    <source>
        <dbReference type="EMBL" id="ALG84277.1"/>
    </source>
</evidence>
<reference evidence="2" key="1">
    <citation type="submission" date="2015-06" db="EMBL/GenBank/DDBJ databases">
        <title>Complete genome sequence and metabolic analysis of phthalate degradation pathway in Gordonia sp. QH-11.</title>
        <authorList>
            <person name="Jin D."/>
            <person name="Kong X."/>
            <person name="Bai Z."/>
        </authorList>
    </citation>
    <scope>NUCLEOTIDE SEQUENCE [LARGE SCALE GENOMIC DNA]</scope>
    <source>
        <strain evidence="2">QH-11</strain>
    </source>
</reference>
<evidence type="ECO:0008006" key="3">
    <source>
        <dbReference type="Google" id="ProtNLM"/>
    </source>
</evidence>
<dbReference type="OrthoDB" id="3778270at2"/>
<dbReference type="AlphaFoldDB" id="A0A0N9MND4"/>
<dbReference type="RefSeq" id="WP_062392258.1">
    <property type="nucleotide sequence ID" value="NZ_CP011853.1"/>
</dbReference>
<evidence type="ECO:0000313" key="2">
    <source>
        <dbReference type="Proteomes" id="UP000063789"/>
    </source>
</evidence>
<reference evidence="1 2" key="2">
    <citation type="journal article" date="2017" name="Int. J. Syst. Evol. Microbiol.">
        <title>Gordonia phthalatica sp. nov., a di-n-butyl phthalate-degrading bacterium isolated from activated sludge.</title>
        <authorList>
            <person name="Jin D."/>
            <person name="Kong X."/>
            <person name="Jia M."/>
            <person name="Yu X."/>
            <person name="Wang X."/>
            <person name="Zhuang X."/>
            <person name="Deng Y."/>
            <person name="Bai Z."/>
        </authorList>
    </citation>
    <scope>NUCLEOTIDE SEQUENCE [LARGE SCALE GENOMIC DNA]</scope>
    <source>
        <strain evidence="1 2">QH-11</strain>
    </source>
</reference>
<name>A0A0N9MND4_9ACTN</name>
<keyword evidence="2" id="KW-1185">Reference proteome</keyword>
<dbReference type="Proteomes" id="UP000063789">
    <property type="component" value="Chromosome"/>
</dbReference>
<dbReference type="InterPro" id="IPR012349">
    <property type="entry name" value="Split_barrel_FMN-bd"/>
</dbReference>
<dbReference type="InterPro" id="IPR004378">
    <property type="entry name" value="F420H2_quin_Rdtase"/>
</dbReference>
<gene>
    <name evidence="1" type="ORF">ACH46_06865</name>
</gene>
<dbReference type="NCBIfam" id="TIGR00026">
    <property type="entry name" value="hi_GC_TIGR00026"/>
    <property type="match status" value="1"/>
</dbReference>
<dbReference type="KEGG" id="goq:ACH46_06865"/>